<keyword evidence="8 10" id="KW-1133">Transmembrane helix</keyword>
<dbReference type="NCBIfam" id="TIGR01494">
    <property type="entry name" value="ATPase_P-type"/>
    <property type="match status" value="2"/>
</dbReference>
<evidence type="ECO:0000256" key="6">
    <source>
        <dbReference type="ARBA" id="ARBA00022840"/>
    </source>
</evidence>
<evidence type="ECO:0000256" key="9">
    <source>
        <dbReference type="ARBA" id="ARBA00023136"/>
    </source>
</evidence>
<feature type="domain" description="Cation-transporting P-type ATPase N-terminal" evidence="11">
    <location>
        <begin position="2"/>
        <end position="75"/>
    </location>
</feature>
<feature type="transmembrane region" description="Helical" evidence="10">
    <location>
        <begin position="266"/>
        <end position="294"/>
    </location>
</feature>
<evidence type="ECO:0000256" key="7">
    <source>
        <dbReference type="ARBA" id="ARBA00022967"/>
    </source>
</evidence>
<name>A0ABY4GEZ9_9BACT</name>
<feature type="transmembrane region" description="Helical" evidence="10">
    <location>
        <begin position="727"/>
        <end position="753"/>
    </location>
</feature>
<dbReference type="InterPro" id="IPR036412">
    <property type="entry name" value="HAD-like_sf"/>
</dbReference>
<sequence length="858" mass="90841">MEYHLHSAAEVAQDLHTSPGGLDPAAVHQRQAQYGPNQITDGQKKTVLQLLGRQFTDVMILVLLAAALLSGIIGELNSACVILAIVLLNALVGFGQEYRADQAMAALQKMAAYQAVVVRGGQPLKVAAADLVPGDVTLLEAGNVIPADVRFVETHALKVDESSLTGESNNVVKISPALAAGAYPLGDRLNLGYKGTFVTNGRATAYVVATGMHTELGKIAQLIQTTETATPLQKRLAVFGKWLAGAALALCVLFFGLGWLRGEPLLNLLLTSISLAVAAIPEALPAVATVALALGAKRLVSAHALVSKLPAVETLGSVTYICTDKTGTLTLNQMTVAEIYEAPAVTLPGLEENNALLLAMALNNDVTPDEQGKALGDSTEVALAGYAAEQQYARPALESQFPRLTELPFDSERKCMSTLHQTKQGVLVVTKGAADSLFAQLAASQQAAIPDLQRRAEALASQGHRVLAYAGKLLPELPLDLTPGAVEADLTFLGLAGLIDPPRVEARQAVAACKAAGITPVMITGDHKLTAQAIAESLGLIASAQDLVLTGPELTALDELAFSVLVEKVRVYARVDPSQKLRIVRALQARQQFVAMTGDGVNDAPALKNADIGIAMGITGTEVAKEAAHLILLDDNFATLVTAVEHGRRVYDNIIKFIRYIMAGNLGELLAIMLAPFFGLPIPLLAIHILWINLVTDGLPALALAYEPVEAGTMQRPPIKPTQTIMAAGTGWFMAWVGLLIAALTLGTQAWAIQGGLTHWQTMTFTVLCFSQLANALAVRSRRVSLFHQGLGSNLPLLGAVGLTFGLQLLVVYVPFLNVLFHTQPLSARELGLTMLLASGVLWAVELQKVAARWQSSL</sequence>
<feature type="transmembrane region" description="Helical" evidence="10">
    <location>
        <begin position="657"/>
        <end position="679"/>
    </location>
</feature>
<proteinExistence type="inferred from homology"/>
<dbReference type="SFLD" id="SFLDS00003">
    <property type="entry name" value="Haloacid_Dehalogenase"/>
    <property type="match status" value="1"/>
</dbReference>
<keyword evidence="13" id="KW-1185">Reference proteome</keyword>
<evidence type="ECO:0000256" key="1">
    <source>
        <dbReference type="ARBA" id="ARBA00004651"/>
    </source>
</evidence>
<evidence type="ECO:0000256" key="3">
    <source>
        <dbReference type="ARBA" id="ARBA00022475"/>
    </source>
</evidence>
<keyword evidence="5" id="KW-0547">Nucleotide-binding</keyword>
<feature type="transmembrane region" description="Helical" evidence="10">
    <location>
        <begin position="242"/>
        <end position="260"/>
    </location>
</feature>
<feature type="transmembrane region" description="Helical" evidence="10">
    <location>
        <begin position="759"/>
        <end position="779"/>
    </location>
</feature>
<dbReference type="RefSeq" id="WP_245127222.1">
    <property type="nucleotide sequence ID" value="NZ_CP095066.1"/>
</dbReference>
<dbReference type="PROSITE" id="PS00154">
    <property type="entry name" value="ATPASE_E1_E2"/>
    <property type="match status" value="1"/>
</dbReference>
<dbReference type="PANTHER" id="PTHR43294">
    <property type="entry name" value="SODIUM/POTASSIUM-TRANSPORTING ATPASE SUBUNIT ALPHA"/>
    <property type="match status" value="1"/>
</dbReference>
<dbReference type="InterPro" id="IPR023298">
    <property type="entry name" value="ATPase_P-typ_TM_dom_sf"/>
</dbReference>
<evidence type="ECO:0000256" key="10">
    <source>
        <dbReference type="SAM" id="Phobius"/>
    </source>
</evidence>
<dbReference type="InterPro" id="IPR050510">
    <property type="entry name" value="Cation_transp_ATPase_P-type"/>
</dbReference>
<keyword evidence="3" id="KW-1003">Cell membrane</keyword>
<protein>
    <submittedName>
        <fullName evidence="12">Cation-translocating P-type ATPase</fullName>
    </submittedName>
</protein>
<dbReference type="PRINTS" id="PR00119">
    <property type="entry name" value="CATATPASE"/>
</dbReference>
<keyword evidence="6" id="KW-0067">ATP-binding</keyword>
<dbReference type="Pfam" id="PF13246">
    <property type="entry name" value="Cation_ATPase"/>
    <property type="match status" value="1"/>
</dbReference>
<dbReference type="Proteomes" id="UP000830401">
    <property type="component" value="Plasmid unnamed5"/>
</dbReference>
<evidence type="ECO:0000256" key="8">
    <source>
        <dbReference type="ARBA" id="ARBA00022989"/>
    </source>
</evidence>
<feature type="transmembrane region" description="Helical" evidence="10">
    <location>
        <begin position="50"/>
        <end position="70"/>
    </location>
</feature>
<dbReference type="InterPro" id="IPR059000">
    <property type="entry name" value="ATPase_P-type_domA"/>
</dbReference>
<reference evidence="12" key="1">
    <citation type="submission" date="2022-04" db="EMBL/GenBank/DDBJ databases">
        <title>Hymenobacter sp. isolated from the air.</title>
        <authorList>
            <person name="Won M."/>
            <person name="Lee C.-M."/>
            <person name="Woen H.-Y."/>
            <person name="Kwon S.-W."/>
        </authorList>
    </citation>
    <scope>NUCLEOTIDE SEQUENCE</scope>
    <source>
        <strain evidence="12">5420S-77</strain>
        <plasmid evidence="12">unnamed5</plasmid>
    </source>
</reference>
<evidence type="ECO:0000256" key="5">
    <source>
        <dbReference type="ARBA" id="ARBA00022741"/>
    </source>
</evidence>
<dbReference type="SUPFAM" id="SSF81665">
    <property type="entry name" value="Calcium ATPase, transmembrane domain M"/>
    <property type="match status" value="1"/>
</dbReference>
<organism evidence="12 13">
    <name type="scientific">Hymenobacter volaticus</name>
    <dbReference type="NCBI Taxonomy" id="2932254"/>
    <lineage>
        <taxon>Bacteria</taxon>
        <taxon>Pseudomonadati</taxon>
        <taxon>Bacteroidota</taxon>
        <taxon>Cytophagia</taxon>
        <taxon>Cytophagales</taxon>
        <taxon>Hymenobacteraceae</taxon>
        <taxon>Hymenobacter</taxon>
    </lineage>
</organism>
<dbReference type="Gene3D" id="1.20.1110.10">
    <property type="entry name" value="Calcium-transporting ATPase, transmembrane domain"/>
    <property type="match status" value="2"/>
</dbReference>
<dbReference type="Gene3D" id="3.40.1110.10">
    <property type="entry name" value="Calcium-transporting ATPase, cytoplasmic domain N"/>
    <property type="match status" value="1"/>
</dbReference>
<keyword evidence="12" id="KW-0614">Plasmid</keyword>
<feature type="transmembrane region" description="Helical" evidence="10">
    <location>
        <begin position="685"/>
        <end position="706"/>
    </location>
</feature>
<feature type="transmembrane region" description="Helical" evidence="10">
    <location>
        <begin position="826"/>
        <end position="845"/>
    </location>
</feature>
<dbReference type="InterPro" id="IPR023299">
    <property type="entry name" value="ATPase_P-typ_cyto_dom_N"/>
</dbReference>
<dbReference type="InterPro" id="IPR044492">
    <property type="entry name" value="P_typ_ATPase_HD_dom"/>
</dbReference>
<keyword evidence="7" id="KW-1278">Translocase</keyword>
<dbReference type="Pfam" id="PF00690">
    <property type="entry name" value="Cation_ATPase_N"/>
    <property type="match status" value="1"/>
</dbReference>
<dbReference type="SUPFAM" id="SSF56784">
    <property type="entry name" value="HAD-like"/>
    <property type="match status" value="1"/>
</dbReference>
<accession>A0ABY4GEZ9</accession>
<dbReference type="InterPro" id="IPR008250">
    <property type="entry name" value="ATPase_P-typ_transduc_dom_A_sf"/>
</dbReference>
<dbReference type="SUPFAM" id="SSF81660">
    <property type="entry name" value="Metal cation-transporting ATPase, ATP-binding domain N"/>
    <property type="match status" value="1"/>
</dbReference>
<dbReference type="InterPro" id="IPR004014">
    <property type="entry name" value="ATPase_P-typ_cation-transptr_N"/>
</dbReference>
<dbReference type="InterPro" id="IPR001757">
    <property type="entry name" value="P_typ_ATPase"/>
</dbReference>
<evidence type="ECO:0000259" key="11">
    <source>
        <dbReference type="SMART" id="SM00831"/>
    </source>
</evidence>
<comment type="similarity">
    <text evidence="2">Belongs to the cation transport ATPase (P-type) (TC 3.A.3) family. Type IIA subfamily.</text>
</comment>
<comment type="subcellular location">
    <subcellularLocation>
        <location evidence="1">Cell membrane</location>
        <topology evidence="1">Multi-pass membrane protein</topology>
    </subcellularLocation>
</comment>
<dbReference type="PANTHER" id="PTHR43294:SF21">
    <property type="entry name" value="CATION TRANSPORTING ATPASE"/>
    <property type="match status" value="1"/>
</dbReference>
<dbReference type="SUPFAM" id="SSF81653">
    <property type="entry name" value="Calcium ATPase, transduction domain A"/>
    <property type="match status" value="1"/>
</dbReference>
<dbReference type="InterPro" id="IPR006068">
    <property type="entry name" value="ATPase_P-typ_cation-transptr_C"/>
</dbReference>
<dbReference type="PRINTS" id="PR00120">
    <property type="entry name" value="HATPASE"/>
</dbReference>
<dbReference type="SFLD" id="SFLDF00027">
    <property type="entry name" value="p-type_atpase"/>
    <property type="match status" value="1"/>
</dbReference>
<dbReference type="Pfam" id="PF00122">
    <property type="entry name" value="E1-E2_ATPase"/>
    <property type="match status" value="1"/>
</dbReference>
<dbReference type="SMART" id="SM00831">
    <property type="entry name" value="Cation_ATPase_N"/>
    <property type="match status" value="1"/>
</dbReference>
<keyword evidence="9 10" id="KW-0472">Membrane</keyword>
<gene>
    <name evidence="12" type="ORF">MUN86_28650</name>
</gene>
<evidence type="ECO:0000256" key="2">
    <source>
        <dbReference type="ARBA" id="ARBA00005675"/>
    </source>
</evidence>
<evidence type="ECO:0000313" key="12">
    <source>
        <dbReference type="EMBL" id="UOQ69453.1"/>
    </source>
</evidence>
<dbReference type="InterPro" id="IPR023214">
    <property type="entry name" value="HAD_sf"/>
</dbReference>
<dbReference type="EMBL" id="CP095066">
    <property type="protein sequence ID" value="UOQ69453.1"/>
    <property type="molecule type" value="Genomic_DNA"/>
</dbReference>
<keyword evidence="4 10" id="KW-0812">Transmembrane</keyword>
<dbReference type="Pfam" id="PF00689">
    <property type="entry name" value="Cation_ATPase_C"/>
    <property type="match status" value="1"/>
</dbReference>
<evidence type="ECO:0000256" key="4">
    <source>
        <dbReference type="ARBA" id="ARBA00022692"/>
    </source>
</evidence>
<feature type="transmembrane region" description="Helical" evidence="10">
    <location>
        <begin position="791"/>
        <end position="814"/>
    </location>
</feature>
<dbReference type="Gene3D" id="3.40.50.1000">
    <property type="entry name" value="HAD superfamily/HAD-like"/>
    <property type="match status" value="1"/>
</dbReference>
<evidence type="ECO:0000313" key="13">
    <source>
        <dbReference type="Proteomes" id="UP000830401"/>
    </source>
</evidence>
<geneLocation type="plasmid" evidence="12 13">
    <name>unnamed5</name>
</geneLocation>
<dbReference type="Gene3D" id="2.70.150.10">
    <property type="entry name" value="Calcium-transporting ATPase, cytoplasmic transduction domain A"/>
    <property type="match status" value="1"/>
</dbReference>
<dbReference type="InterPro" id="IPR018303">
    <property type="entry name" value="ATPase_P-typ_P_site"/>
</dbReference>
<dbReference type="SFLD" id="SFLDG00002">
    <property type="entry name" value="C1.7:_P-type_atpase_like"/>
    <property type="match status" value="1"/>
</dbReference>